<evidence type="ECO:0000256" key="3">
    <source>
        <dbReference type="ARBA" id="ARBA00022679"/>
    </source>
</evidence>
<accession>A0A2I0AMJ8</accession>
<dbReference type="PANTHER" id="PTHR13363:SF5">
    <property type="entry name" value="E3 UBIQUITIN-PROTEIN LIGASE RNF123"/>
    <property type="match status" value="1"/>
</dbReference>
<dbReference type="GO" id="GO:0008270">
    <property type="term" value="F:zinc ion binding"/>
    <property type="evidence" value="ECO:0007669"/>
    <property type="project" value="UniProtKB-KW"/>
</dbReference>
<dbReference type="InterPro" id="IPR001870">
    <property type="entry name" value="B30.2/SPRY"/>
</dbReference>
<comment type="catalytic activity">
    <reaction evidence="1">
        <text>S-ubiquitinyl-[E2 ubiquitin-conjugating enzyme]-L-cysteine + [acceptor protein]-L-lysine = [E2 ubiquitin-conjugating enzyme]-L-cysteine + N(6)-ubiquitinyl-[acceptor protein]-L-lysine.</text>
        <dbReference type="EC" id="2.3.2.27"/>
    </reaction>
</comment>
<dbReference type="OrthoDB" id="258495at2759"/>
<dbReference type="InterPro" id="IPR013320">
    <property type="entry name" value="ConA-like_dom_sf"/>
</dbReference>
<keyword evidence="7" id="KW-0862">Zinc</keyword>
<evidence type="ECO:0000256" key="7">
    <source>
        <dbReference type="ARBA" id="ARBA00022833"/>
    </source>
</evidence>
<feature type="coiled-coil region" evidence="8">
    <location>
        <begin position="797"/>
        <end position="824"/>
    </location>
</feature>
<dbReference type="Pfam" id="PF00622">
    <property type="entry name" value="SPRY"/>
    <property type="match status" value="1"/>
</dbReference>
<keyword evidence="6" id="KW-0833">Ubl conjugation pathway</keyword>
<dbReference type="SMART" id="SM00449">
    <property type="entry name" value="SPRY"/>
    <property type="match status" value="1"/>
</dbReference>
<dbReference type="GO" id="GO:0016567">
    <property type="term" value="P:protein ubiquitination"/>
    <property type="evidence" value="ECO:0007669"/>
    <property type="project" value="UniProtKB-ARBA"/>
</dbReference>
<dbReference type="Pfam" id="PF25576">
    <property type="entry name" value="TPR_RNF123"/>
    <property type="match status" value="1"/>
</dbReference>
<dbReference type="PANTHER" id="PTHR13363">
    <property type="entry name" value="RING FINGER AND SRY DOMAIN-CONTAINING"/>
    <property type="match status" value="1"/>
</dbReference>
<evidence type="ECO:0000256" key="8">
    <source>
        <dbReference type="SAM" id="Coils"/>
    </source>
</evidence>
<dbReference type="InterPro" id="IPR013083">
    <property type="entry name" value="Znf_RING/FYVE/PHD"/>
</dbReference>
<dbReference type="InterPro" id="IPR057987">
    <property type="entry name" value="TPR_RNF123/RKP"/>
</dbReference>
<dbReference type="SUPFAM" id="SSF49899">
    <property type="entry name" value="Concanavalin A-like lectins/glucanases"/>
    <property type="match status" value="1"/>
</dbReference>
<dbReference type="FunFam" id="3.30.40.10:FF:000133">
    <property type="entry name" value="E3 ubiquitin-protein ligase RNF123"/>
    <property type="match status" value="1"/>
</dbReference>
<dbReference type="EMBL" id="KZ451969">
    <property type="protein sequence ID" value="PKA56782.1"/>
    <property type="molecule type" value="Genomic_DNA"/>
</dbReference>
<proteinExistence type="predicted"/>
<evidence type="ECO:0000256" key="6">
    <source>
        <dbReference type="ARBA" id="ARBA00022786"/>
    </source>
</evidence>
<keyword evidence="4" id="KW-0479">Metal-binding</keyword>
<dbReference type="PROSITE" id="PS50188">
    <property type="entry name" value="B302_SPRY"/>
    <property type="match status" value="1"/>
</dbReference>
<dbReference type="FunFam" id="2.60.120.920:FF:000053">
    <property type="entry name" value="E3 ubiquitin-protein ligase RKP"/>
    <property type="match status" value="1"/>
</dbReference>
<dbReference type="InterPro" id="IPR003877">
    <property type="entry name" value="SPRY_dom"/>
</dbReference>
<feature type="domain" description="B30.2/SPRY" evidence="9">
    <location>
        <begin position="89"/>
        <end position="269"/>
    </location>
</feature>
<dbReference type="InterPro" id="IPR043136">
    <property type="entry name" value="B30.2/SPRY_sf"/>
</dbReference>
<evidence type="ECO:0000256" key="5">
    <source>
        <dbReference type="ARBA" id="ARBA00022771"/>
    </source>
</evidence>
<dbReference type="Proteomes" id="UP000236161">
    <property type="component" value="Unassembled WGS sequence"/>
</dbReference>
<keyword evidence="8" id="KW-0175">Coiled coil</keyword>
<dbReference type="Pfam" id="PF19322">
    <property type="entry name" value="RKP_N"/>
    <property type="match status" value="1"/>
</dbReference>
<keyword evidence="5" id="KW-0863">Zinc-finger</keyword>
<evidence type="ECO:0000256" key="1">
    <source>
        <dbReference type="ARBA" id="ARBA00000900"/>
    </source>
</evidence>
<dbReference type="Gene3D" id="3.30.40.10">
    <property type="entry name" value="Zinc/RING finger domain, C3HC4 (zinc finger)"/>
    <property type="match status" value="1"/>
</dbReference>
<dbReference type="InterPro" id="IPR045737">
    <property type="entry name" value="RKP_N"/>
</dbReference>
<evidence type="ECO:0000256" key="2">
    <source>
        <dbReference type="ARBA" id="ARBA00012483"/>
    </source>
</evidence>
<evidence type="ECO:0000259" key="9">
    <source>
        <dbReference type="PROSITE" id="PS50188"/>
    </source>
</evidence>
<evidence type="ECO:0000313" key="10">
    <source>
        <dbReference type="EMBL" id="PKA56782.1"/>
    </source>
</evidence>
<sequence length="1278" mass="143767">MAEEGMKGGVLSSGLASILSDGGQKGVKQKSHLISHFDDIGDQSVERTIEYILDLPHKSICRSPTPVDVGFIRSILKMRLRRLGMDWSMNNPDSDGVSIADSGFGSNTVYLNSASICGEIQSVRDPLLIESSAVFSSARANACVWKGKWMYEVTLETAGIQQLGWATDCSPFTDRKGVGDTDDSYAFDGRRVCKWNKISKAYGQSWVVGDVIGCCIDLDTDVISFYRNGVSLGMAFDEIRKMRPHIGYYPAISLSEGESCQLNFGSRPFKYPADGFHPIQASPCYGSSSFYLLQCLSRLLEVQRLDKSDSAYFEKLRRLKRFAPLEHLYCPISRGICEELFDIILPNEGSSEFIAWGVLSSFLLEIFGSQTPHDYSSLDQILGLLFEFNGHDSLFQHLIMALSFNCKTAPLVLVECPYSGSYPYLALACHMLRREEMMKLWWQSPNFEYGLEGFLSRKSPNKQDLELLMPSVWWPGSAEDIGSENSMVMATTALSSAITKIEELHRELCLIVVRFIPPTSPSQLPGSLFRTFLHNFILKVSGADRKMAPSDSSNNASLVSLYTVLLHFLSEGFAMDSIYCLLGSSTKAEGGEAFLHRGGKRNFPVGLFLNSDPHRNFIPRVGGSVNHLLKSHPVCDEKVVWWDEGCMDNDDDSWITHSTRQKPCCCFSTSDVGSFRTARDNVRYLARTSKGMFTPIPDRSFTAECTAGSLSNVIVGKPSSSDRSEEEFGCEPLQHMGNEPVACELTLDVLREEELLDVMLFLYHLGVTPKFRQAFYYMSHQSHSLSLLDDTDKQIRERSCIEQLRRLKEARKSYQEELVDCVRQCTWYRILLFSRWKQRGMYATCMWVAEMLLVLSNAGSLFLYVPEFYVESLVDCFHALRKSDPPYVSSAIFLKQGLASFITFVVKHFNDPRILSADIKDLLLQSISVLVQYTDYMLALESSKEALQNMPKALLLAFDNRSWIPVTNILLRIFKGSGFGSSVYAESSSSVIFQVLLREVCIYDEGLFFSFLNRLFNTLSWTMTEFSVSIRDMQESTQVGDLQQRKSAVVFDLSCNLARVLEFYTREIPQAFIQGPDVNLRRLTELVIFILNHVISVADTECFDNSLRRPVQCHEKSNRSMILAPLVGIILNLMDATLDPTYGEMNDIIDIFASMDCPLTVHSGFQYLLGYNWRKALGGDASLVKLAQLEKFSSYLRSRIAVSEGLEDSNVGPAEDDDDSRCCICYASDCNAQFQPCRHRSCFGCISRHLLNSERCFFCNATVTEVVHVAEKSSAVQL</sequence>
<protein>
    <recommendedName>
        <fullName evidence="2">RING-type E3 ubiquitin transferase</fullName>
        <ecNumber evidence="2">2.3.2.27</ecNumber>
    </recommendedName>
</protein>
<keyword evidence="3" id="KW-0808">Transferase</keyword>
<dbReference type="GO" id="GO:0051603">
    <property type="term" value="P:proteolysis involved in protein catabolic process"/>
    <property type="evidence" value="ECO:0007669"/>
    <property type="project" value="TreeGrafter"/>
</dbReference>
<reference evidence="10 11" key="1">
    <citation type="journal article" date="2017" name="Nature">
        <title>The Apostasia genome and the evolution of orchids.</title>
        <authorList>
            <person name="Zhang G.Q."/>
            <person name="Liu K.W."/>
            <person name="Li Z."/>
            <person name="Lohaus R."/>
            <person name="Hsiao Y.Y."/>
            <person name="Niu S.C."/>
            <person name="Wang J.Y."/>
            <person name="Lin Y.C."/>
            <person name="Xu Q."/>
            <person name="Chen L.J."/>
            <person name="Yoshida K."/>
            <person name="Fujiwara S."/>
            <person name="Wang Z.W."/>
            <person name="Zhang Y.Q."/>
            <person name="Mitsuda N."/>
            <person name="Wang M."/>
            <person name="Liu G.H."/>
            <person name="Pecoraro L."/>
            <person name="Huang H.X."/>
            <person name="Xiao X.J."/>
            <person name="Lin M."/>
            <person name="Wu X.Y."/>
            <person name="Wu W.L."/>
            <person name="Chen Y.Y."/>
            <person name="Chang S.B."/>
            <person name="Sakamoto S."/>
            <person name="Ohme-Takagi M."/>
            <person name="Yagi M."/>
            <person name="Zeng S.J."/>
            <person name="Shen C.Y."/>
            <person name="Yeh C.M."/>
            <person name="Luo Y.B."/>
            <person name="Tsai W.C."/>
            <person name="Van de Peer Y."/>
            <person name="Liu Z.J."/>
        </authorList>
    </citation>
    <scope>NUCLEOTIDE SEQUENCE [LARGE SCALE GENOMIC DNA]</scope>
    <source>
        <strain evidence="11">cv. Shenzhen</strain>
        <tissue evidence="10">Stem</tissue>
    </source>
</reference>
<dbReference type="Gene3D" id="2.60.120.920">
    <property type="match status" value="1"/>
</dbReference>
<gene>
    <name evidence="10" type="primary">RKP</name>
    <name evidence="10" type="ORF">AXF42_Ash002085</name>
</gene>
<name>A0A2I0AMJ8_9ASPA</name>
<dbReference type="EC" id="2.3.2.27" evidence="2"/>
<keyword evidence="11" id="KW-1185">Reference proteome</keyword>
<dbReference type="GO" id="GO:0061630">
    <property type="term" value="F:ubiquitin protein ligase activity"/>
    <property type="evidence" value="ECO:0007669"/>
    <property type="project" value="UniProtKB-EC"/>
</dbReference>
<organism evidence="10 11">
    <name type="scientific">Apostasia shenzhenica</name>
    <dbReference type="NCBI Taxonomy" id="1088818"/>
    <lineage>
        <taxon>Eukaryota</taxon>
        <taxon>Viridiplantae</taxon>
        <taxon>Streptophyta</taxon>
        <taxon>Embryophyta</taxon>
        <taxon>Tracheophyta</taxon>
        <taxon>Spermatophyta</taxon>
        <taxon>Magnoliopsida</taxon>
        <taxon>Liliopsida</taxon>
        <taxon>Asparagales</taxon>
        <taxon>Orchidaceae</taxon>
        <taxon>Apostasioideae</taxon>
        <taxon>Apostasia</taxon>
    </lineage>
</organism>
<dbReference type="AlphaFoldDB" id="A0A2I0AMJ8"/>
<dbReference type="Pfam" id="PF13920">
    <property type="entry name" value="zf-C3HC4_3"/>
    <property type="match status" value="1"/>
</dbReference>
<dbReference type="STRING" id="1088818.A0A2I0AMJ8"/>
<dbReference type="InterPro" id="IPR045129">
    <property type="entry name" value="RNF123/RKP/RSPRY1"/>
</dbReference>
<evidence type="ECO:0000313" key="11">
    <source>
        <dbReference type="Proteomes" id="UP000236161"/>
    </source>
</evidence>
<evidence type="ECO:0000256" key="4">
    <source>
        <dbReference type="ARBA" id="ARBA00022723"/>
    </source>
</evidence>
<dbReference type="SUPFAM" id="SSF57850">
    <property type="entry name" value="RING/U-box"/>
    <property type="match status" value="1"/>
</dbReference>
<dbReference type="GO" id="GO:0005737">
    <property type="term" value="C:cytoplasm"/>
    <property type="evidence" value="ECO:0007669"/>
    <property type="project" value="TreeGrafter"/>
</dbReference>
<dbReference type="CDD" id="cd16541">
    <property type="entry name" value="RING-HC_RNF123"/>
    <property type="match status" value="1"/>
</dbReference>